<dbReference type="SMART" id="SM00409">
    <property type="entry name" value="IG"/>
    <property type="match status" value="2"/>
</dbReference>
<dbReference type="InterPro" id="IPR003599">
    <property type="entry name" value="Ig_sub"/>
</dbReference>
<dbReference type="Ensembl" id="ENSOMET00000034800.1">
    <property type="protein sequence ID" value="ENSOMEP00000017384.1"/>
    <property type="gene ID" value="ENSOMEG00000019057.1"/>
</dbReference>
<keyword evidence="7" id="KW-1185">Reference proteome</keyword>
<keyword evidence="2" id="KW-1015">Disulfide bond</keyword>
<feature type="domain" description="Ig-like" evidence="5">
    <location>
        <begin position="198"/>
        <end position="289"/>
    </location>
</feature>
<dbReference type="PaxDb" id="30732-ENSOMEP00000017384"/>
<evidence type="ECO:0000256" key="2">
    <source>
        <dbReference type="ARBA" id="ARBA00023157"/>
    </source>
</evidence>
<dbReference type="InterPro" id="IPR036179">
    <property type="entry name" value="Ig-like_dom_sf"/>
</dbReference>
<dbReference type="InterPro" id="IPR052598">
    <property type="entry name" value="IgSF_CEA-related"/>
</dbReference>
<dbReference type="InterPro" id="IPR013783">
    <property type="entry name" value="Ig-like_fold"/>
</dbReference>
<name>A0A3B3CJW1_ORYME</name>
<accession>A0A3B3CJW1</accession>
<keyword evidence="4" id="KW-0393">Immunoglobulin domain</keyword>
<dbReference type="OMA" id="NTENSDW"/>
<proteinExistence type="predicted"/>
<evidence type="ECO:0000256" key="3">
    <source>
        <dbReference type="ARBA" id="ARBA00023180"/>
    </source>
</evidence>
<dbReference type="InterPro" id="IPR007110">
    <property type="entry name" value="Ig-like_dom"/>
</dbReference>
<dbReference type="AlphaFoldDB" id="A0A3B3CJW1"/>
<protein>
    <recommendedName>
        <fullName evidence="5">Ig-like domain-containing protein</fullName>
    </recommendedName>
</protein>
<reference evidence="6" key="1">
    <citation type="submission" date="2025-08" db="UniProtKB">
        <authorList>
            <consortium name="Ensembl"/>
        </authorList>
    </citation>
    <scope>IDENTIFICATION</scope>
</reference>
<reference evidence="6" key="2">
    <citation type="submission" date="2025-09" db="UniProtKB">
        <authorList>
            <consortium name="Ensembl"/>
        </authorList>
    </citation>
    <scope>IDENTIFICATION</scope>
</reference>
<keyword evidence="1" id="KW-0732">Signal</keyword>
<evidence type="ECO:0000256" key="4">
    <source>
        <dbReference type="ARBA" id="ARBA00023319"/>
    </source>
</evidence>
<organism evidence="6 7">
    <name type="scientific">Oryzias melastigma</name>
    <name type="common">Marine medaka</name>
    <dbReference type="NCBI Taxonomy" id="30732"/>
    <lineage>
        <taxon>Eukaryota</taxon>
        <taxon>Metazoa</taxon>
        <taxon>Chordata</taxon>
        <taxon>Craniata</taxon>
        <taxon>Vertebrata</taxon>
        <taxon>Euteleostomi</taxon>
        <taxon>Actinopterygii</taxon>
        <taxon>Neopterygii</taxon>
        <taxon>Teleostei</taxon>
        <taxon>Neoteleostei</taxon>
        <taxon>Acanthomorphata</taxon>
        <taxon>Ovalentaria</taxon>
        <taxon>Atherinomorphae</taxon>
        <taxon>Beloniformes</taxon>
        <taxon>Adrianichthyidae</taxon>
        <taxon>Oryziinae</taxon>
        <taxon>Oryzias</taxon>
    </lineage>
</organism>
<keyword evidence="3" id="KW-0325">Glycoprotein</keyword>
<sequence>MSNIKRIILYFPPPLDLPPTEPLCFTYVTNNQRYLMLSCSWYGGTPRALLWWEGPGGQSKGGEESSNTLILSYGSARNERPYTCYAQHPLLTQHKACLVTLVSVSKPILTTRDAPVEGSTIQLGCSVRNGTEPIQYMWQRQTHNGSFFTFSEGNKSIATMTDINRNHTGWYRCVVSNAVNSESSDPFWLDVSFGPDNPQIDVSSNTVMDRISTTVEPENGYVALETQAVSLLCQAQSNPPGQTTWFFNNSRVQTGSQLTIPKIHRNQSGNYTCSAQNTYLNSSSSRTINMIVYCECDLKTY</sequence>
<dbReference type="PANTHER" id="PTHR44337">
    <property type="entry name" value="CARCINOEMBRYONIC ANTIGEN-RELATED CELL ADHESION MOLECULE 8"/>
    <property type="match status" value="1"/>
</dbReference>
<dbReference type="GeneTree" id="ENSGT01130000278319"/>
<dbReference type="Gene3D" id="2.60.40.10">
    <property type="entry name" value="Immunoglobulins"/>
    <property type="match status" value="2"/>
</dbReference>
<dbReference type="PANTHER" id="PTHR44337:SF23">
    <property type="entry name" value="V-SET AND IMMUNOGLOBULIN DOMAIN CONTAINING 10 LIKE 2"/>
    <property type="match status" value="1"/>
</dbReference>
<dbReference type="SUPFAM" id="SSF48726">
    <property type="entry name" value="Immunoglobulin"/>
    <property type="match status" value="3"/>
</dbReference>
<evidence type="ECO:0000313" key="6">
    <source>
        <dbReference type="Ensembl" id="ENSOMEP00000017384.1"/>
    </source>
</evidence>
<dbReference type="PROSITE" id="PS50835">
    <property type="entry name" value="IG_LIKE"/>
    <property type="match status" value="3"/>
</dbReference>
<evidence type="ECO:0000256" key="1">
    <source>
        <dbReference type="ARBA" id="ARBA00022729"/>
    </source>
</evidence>
<evidence type="ECO:0000313" key="7">
    <source>
        <dbReference type="Proteomes" id="UP000261560"/>
    </source>
</evidence>
<evidence type="ECO:0000259" key="5">
    <source>
        <dbReference type="PROSITE" id="PS50835"/>
    </source>
</evidence>
<dbReference type="Pfam" id="PF13927">
    <property type="entry name" value="Ig_3"/>
    <property type="match status" value="2"/>
</dbReference>
<dbReference type="Proteomes" id="UP000261560">
    <property type="component" value="Unplaced"/>
</dbReference>
<feature type="domain" description="Ig-like" evidence="5">
    <location>
        <begin position="107"/>
        <end position="184"/>
    </location>
</feature>
<dbReference type="STRING" id="30732.ENSOMEP00000017384"/>
<feature type="domain" description="Ig-like" evidence="5">
    <location>
        <begin position="13"/>
        <end position="105"/>
    </location>
</feature>
<dbReference type="InterPro" id="IPR003598">
    <property type="entry name" value="Ig_sub2"/>
</dbReference>
<dbReference type="SMART" id="SM00408">
    <property type="entry name" value="IGc2"/>
    <property type="match status" value="2"/>
</dbReference>